<evidence type="ECO:0000313" key="3">
    <source>
        <dbReference type="Proteomes" id="UP000199259"/>
    </source>
</evidence>
<keyword evidence="1" id="KW-0812">Transmembrane</keyword>
<keyword evidence="1" id="KW-0472">Membrane</keyword>
<evidence type="ECO:0000313" key="2">
    <source>
        <dbReference type="EMBL" id="SDG28808.1"/>
    </source>
</evidence>
<dbReference type="Proteomes" id="UP000199259">
    <property type="component" value="Unassembled WGS sequence"/>
</dbReference>
<feature type="transmembrane region" description="Helical" evidence="1">
    <location>
        <begin position="7"/>
        <end position="31"/>
    </location>
</feature>
<name>A0A7Z7AYR0_9EURY</name>
<sequence>MSFTMEYASYVNSLAWLTVLIVLSSLIFVWLSAKNKDHYSLEDANSHAEEFGGVIAESHGPITIFLYVVYIILFVWTVAYFMAHWAEFGSISM</sequence>
<evidence type="ECO:0000256" key="1">
    <source>
        <dbReference type="SAM" id="Phobius"/>
    </source>
</evidence>
<protein>
    <submittedName>
        <fullName evidence="2">Uncharacterized protein</fullName>
    </submittedName>
</protein>
<dbReference type="OrthoDB" id="142297at2157"/>
<comment type="caution">
    <text evidence="2">The sequence shown here is derived from an EMBL/GenBank/DDBJ whole genome shotgun (WGS) entry which is preliminary data.</text>
</comment>
<gene>
    <name evidence="2" type="ORF">SAMN04488589_2594</name>
</gene>
<keyword evidence="3" id="KW-1185">Reference proteome</keyword>
<dbReference type="RefSeq" id="WP_091710871.1">
    <property type="nucleotide sequence ID" value="NZ_FNCA01000011.1"/>
</dbReference>
<reference evidence="2 3" key="1">
    <citation type="submission" date="2016-10" db="EMBL/GenBank/DDBJ databases">
        <authorList>
            <person name="Varghese N."/>
            <person name="Submissions S."/>
        </authorList>
    </citation>
    <scope>NUCLEOTIDE SEQUENCE [LARGE SCALE GENOMIC DNA]</scope>
    <source>
        <strain evidence="2 3">PL 12/M</strain>
    </source>
</reference>
<feature type="transmembrane region" description="Helical" evidence="1">
    <location>
        <begin position="64"/>
        <end position="83"/>
    </location>
</feature>
<keyword evidence="1" id="KW-1133">Transmembrane helix</keyword>
<organism evidence="2 3">
    <name type="scientific">Methanolobus vulcani</name>
    <dbReference type="NCBI Taxonomy" id="38026"/>
    <lineage>
        <taxon>Archaea</taxon>
        <taxon>Methanobacteriati</taxon>
        <taxon>Methanobacteriota</taxon>
        <taxon>Stenosarchaea group</taxon>
        <taxon>Methanomicrobia</taxon>
        <taxon>Methanosarcinales</taxon>
        <taxon>Methanosarcinaceae</taxon>
        <taxon>Methanolobus</taxon>
    </lineage>
</organism>
<proteinExistence type="predicted"/>
<accession>A0A7Z7AYR0</accession>
<dbReference type="AlphaFoldDB" id="A0A7Z7AYR0"/>
<dbReference type="EMBL" id="FNCA01000011">
    <property type="protein sequence ID" value="SDG28808.1"/>
    <property type="molecule type" value="Genomic_DNA"/>
</dbReference>